<proteinExistence type="predicted"/>
<accession>A0A0A9B637</accession>
<dbReference type="EMBL" id="GBRH01243103">
    <property type="protein sequence ID" value="JAD54792.1"/>
    <property type="molecule type" value="Transcribed_RNA"/>
</dbReference>
<reference evidence="1" key="1">
    <citation type="submission" date="2014-09" db="EMBL/GenBank/DDBJ databases">
        <authorList>
            <person name="Magalhaes I.L.F."/>
            <person name="Oliveira U."/>
            <person name="Santos F.R."/>
            <person name="Vidigal T.H.D.A."/>
            <person name="Brescovit A.D."/>
            <person name="Santos A.J."/>
        </authorList>
    </citation>
    <scope>NUCLEOTIDE SEQUENCE</scope>
    <source>
        <tissue evidence="1">Shoot tissue taken approximately 20 cm above the soil surface</tissue>
    </source>
</reference>
<evidence type="ECO:0000313" key="1">
    <source>
        <dbReference type="EMBL" id="JAD54792.1"/>
    </source>
</evidence>
<name>A0A0A9B637_ARUDO</name>
<protein>
    <submittedName>
        <fullName evidence="1">Uncharacterized protein</fullName>
    </submittedName>
</protein>
<sequence length="53" mass="5869">MTTHMCVDREALTTESMPAGANHSTFLWLCLPLHLAICCPCYLRPGFGTSWPS</sequence>
<reference evidence="1" key="2">
    <citation type="journal article" date="2015" name="Data Brief">
        <title>Shoot transcriptome of the giant reed, Arundo donax.</title>
        <authorList>
            <person name="Barrero R.A."/>
            <person name="Guerrero F.D."/>
            <person name="Moolhuijzen P."/>
            <person name="Goolsby J.A."/>
            <person name="Tidwell J."/>
            <person name="Bellgard S.E."/>
            <person name="Bellgard M.I."/>
        </authorList>
    </citation>
    <scope>NUCLEOTIDE SEQUENCE</scope>
    <source>
        <tissue evidence="1">Shoot tissue taken approximately 20 cm above the soil surface</tissue>
    </source>
</reference>
<dbReference type="AlphaFoldDB" id="A0A0A9B637"/>
<organism evidence="1">
    <name type="scientific">Arundo donax</name>
    <name type="common">Giant reed</name>
    <name type="synonym">Donax arundinaceus</name>
    <dbReference type="NCBI Taxonomy" id="35708"/>
    <lineage>
        <taxon>Eukaryota</taxon>
        <taxon>Viridiplantae</taxon>
        <taxon>Streptophyta</taxon>
        <taxon>Embryophyta</taxon>
        <taxon>Tracheophyta</taxon>
        <taxon>Spermatophyta</taxon>
        <taxon>Magnoliopsida</taxon>
        <taxon>Liliopsida</taxon>
        <taxon>Poales</taxon>
        <taxon>Poaceae</taxon>
        <taxon>PACMAD clade</taxon>
        <taxon>Arundinoideae</taxon>
        <taxon>Arundineae</taxon>
        <taxon>Arundo</taxon>
    </lineage>
</organism>